<evidence type="ECO:0000256" key="2">
    <source>
        <dbReference type="ARBA" id="ARBA00022723"/>
    </source>
</evidence>
<dbReference type="InterPro" id="IPR036264">
    <property type="entry name" value="Bact_exopeptidase_dim_dom"/>
</dbReference>
<proteinExistence type="inferred from homology"/>
<keyword evidence="3 9" id="KW-0378">Hydrolase</keyword>
<dbReference type="SUPFAM" id="SSF55031">
    <property type="entry name" value="Bacterial exopeptidase dimerisation domain"/>
    <property type="match status" value="1"/>
</dbReference>
<accession>A0A7C3RMG7</accession>
<organism evidence="9">
    <name type="scientific">Dictyoglomus thermophilum</name>
    <dbReference type="NCBI Taxonomy" id="14"/>
    <lineage>
        <taxon>Bacteria</taxon>
        <taxon>Pseudomonadati</taxon>
        <taxon>Dictyoglomota</taxon>
        <taxon>Dictyoglomia</taxon>
        <taxon>Dictyoglomales</taxon>
        <taxon>Dictyoglomaceae</taxon>
        <taxon>Dictyoglomus</taxon>
    </lineage>
</organism>
<feature type="binding site" evidence="7">
    <location>
        <position position="138"/>
    </location>
    <ligand>
        <name>Zn(2+)</name>
        <dbReference type="ChEBI" id="CHEBI:29105"/>
        <label>2</label>
    </ligand>
</feature>
<keyword evidence="2 7" id="KW-0479">Metal-binding</keyword>
<comment type="caution">
    <text evidence="9">The sequence shown here is derived from an EMBL/GenBank/DDBJ whole genome shotgun (WGS) entry which is preliminary data.</text>
</comment>
<dbReference type="NCBIfam" id="TIGR01883">
    <property type="entry name" value="PepT-like"/>
    <property type="match status" value="1"/>
</dbReference>
<dbReference type="Pfam" id="PF01546">
    <property type="entry name" value="Peptidase_M20"/>
    <property type="match status" value="1"/>
</dbReference>
<dbReference type="GO" id="GO:0004177">
    <property type="term" value="F:aminopeptidase activity"/>
    <property type="evidence" value="ECO:0007669"/>
    <property type="project" value="UniProtKB-UniRule"/>
</dbReference>
<dbReference type="InterPro" id="IPR011650">
    <property type="entry name" value="Peptidase_M20_dimer"/>
</dbReference>
<feature type="active site" description="Proton acceptor" evidence="6">
    <location>
        <position position="137"/>
    </location>
</feature>
<evidence type="ECO:0000256" key="4">
    <source>
        <dbReference type="ARBA" id="ARBA00022833"/>
    </source>
</evidence>
<dbReference type="InterPro" id="IPR002933">
    <property type="entry name" value="Peptidase_M20"/>
</dbReference>
<evidence type="ECO:0000256" key="7">
    <source>
        <dbReference type="PIRSR" id="PIRSR001123-2"/>
    </source>
</evidence>
<evidence type="ECO:0000256" key="5">
    <source>
        <dbReference type="PIRNR" id="PIRNR001123"/>
    </source>
</evidence>
<dbReference type="InterPro" id="IPR010162">
    <property type="entry name" value="PepT-like"/>
</dbReference>
<dbReference type="PANTHER" id="PTHR42994">
    <property type="entry name" value="PEPTIDASE T"/>
    <property type="match status" value="1"/>
</dbReference>
<dbReference type="Gene3D" id="3.30.70.360">
    <property type="match status" value="1"/>
</dbReference>
<comment type="cofactor">
    <cofactor evidence="1">
        <name>Zn(2+)</name>
        <dbReference type="ChEBI" id="CHEBI:29105"/>
    </cofactor>
</comment>
<dbReference type="AlphaFoldDB" id="A0A7C3RMG7"/>
<feature type="domain" description="Peptidase M20 dimerisation" evidence="8">
    <location>
        <begin position="179"/>
        <end position="269"/>
    </location>
</feature>
<evidence type="ECO:0000259" key="8">
    <source>
        <dbReference type="Pfam" id="PF07687"/>
    </source>
</evidence>
<dbReference type="GO" id="GO:0046872">
    <property type="term" value="F:metal ion binding"/>
    <property type="evidence" value="ECO:0007669"/>
    <property type="project" value="UniProtKB-UniRule"/>
</dbReference>
<dbReference type="PANTHER" id="PTHR42994:SF2">
    <property type="entry name" value="PEPTIDASE"/>
    <property type="match status" value="1"/>
</dbReference>
<feature type="binding site" evidence="7">
    <location>
        <position position="104"/>
    </location>
    <ligand>
        <name>Zn(2+)</name>
        <dbReference type="ChEBI" id="CHEBI:29105"/>
        <label>2</label>
    </ligand>
</feature>
<keyword evidence="4" id="KW-0862">Zinc</keyword>
<evidence type="ECO:0000256" key="6">
    <source>
        <dbReference type="PIRSR" id="PIRSR001123-1"/>
    </source>
</evidence>
<dbReference type="SUPFAM" id="SSF53187">
    <property type="entry name" value="Zn-dependent exopeptidases"/>
    <property type="match status" value="1"/>
</dbReference>
<name>A0A7C3RMG7_DICTH</name>
<evidence type="ECO:0000313" key="9">
    <source>
        <dbReference type="EMBL" id="HFX13784.1"/>
    </source>
</evidence>
<evidence type="ECO:0000256" key="3">
    <source>
        <dbReference type="ARBA" id="ARBA00022801"/>
    </source>
</evidence>
<comment type="similarity">
    <text evidence="5">Belongs to the peptidase M42 family.</text>
</comment>
<sequence length="365" mass="40191">MLSKERLINTFFQIIKIPSPSLKEKEFSQFLKSRLKALGLEVYEDFAGEKIGGSSGNLIAIMDGEGEPFLISAHMDTVDPGENINPKIEGDYIVSDKNTILGADDKAAIAAIIEAITAIKENNIKNRKVEFLFTVSEEIGLLGAKNVDLSLLHAKEGYVLDGEGDVGTLILSAPYHDRFYLKIFGKASHAGTSPEKGINAILLASEFLLKLKWGRIEKDVTSNVGIIKGGRATNIVPEEVYLEGEFRSIDKSKLSTQWQNMEKELSALKDRGGSFDLKKESLYKGFSIDPNETLVKYIESILNKMGKNPVFTYTMGGSDANILNSYGIKAINVGIGMENAHSKEEKIKLDNLYNTSLLIFNLIKG</sequence>
<evidence type="ECO:0000256" key="1">
    <source>
        <dbReference type="ARBA" id="ARBA00001947"/>
    </source>
</evidence>
<dbReference type="Pfam" id="PF07687">
    <property type="entry name" value="M20_dimer"/>
    <property type="match status" value="1"/>
</dbReference>
<gene>
    <name evidence="9" type="ORF">ENW00_06490</name>
</gene>
<protein>
    <submittedName>
        <fullName evidence="9">M20/M25/M40 family metallo-hydrolase</fullName>
    </submittedName>
</protein>
<dbReference type="PIRSF" id="PIRSF001123">
    <property type="entry name" value="PepA_GA"/>
    <property type="match status" value="1"/>
</dbReference>
<dbReference type="Gene3D" id="3.40.630.10">
    <property type="entry name" value="Zn peptidases"/>
    <property type="match status" value="1"/>
</dbReference>
<reference evidence="9" key="1">
    <citation type="journal article" date="2020" name="mSystems">
        <title>Genome- and Community-Level Interaction Insights into Carbon Utilization and Element Cycling Functions of Hydrothermarchaeota in Hydrothermal Sediment.</title>
        <authorList>
            <person name="Zhou Z."/>
            <person name="Liu Y."/>
            <person name="Xu W."/>
            <person name="Pan J."/>
            <person name="Luo Z.H."/>
            <person name="Li M."/>
        </authorList>
    </citation>
    <scope>NUCLEOTIDE SEQUENCE [LARGE SCALE GENOMIC DNA]</scope>
    <source>
        <strain evidence="9">SpSt-81</strain>
    </source>
</reference>
<comment type="cofactor">
    <cofactor evidence="7">
        <name>a divalent metal cation</name>
        <dbReference type="ChEBI" id="CHEBI:60240"/>
    </cofactor>
    <text evidence="7">Binds 2 divalent metal cations per subunit.</text>
</comment>
<dbReference type="InterPro" id="IPR008007">
    <property type="entry name" value="Peptidase_M42"/>
</dbReference>
<feature type="binding site" evidence="7">
    <location>
        <position position="104"/>
    </location>
    <ligand>
        <name>Zn(2+)</name>
        <dbReference type="ChEBI" id="CHEBI:29105"/>
        <label>1</label>
    </ligand>
</feature>
<dbReference type="EMBL" id="DTIN01000025">
    <property type="protein sequence ID" value="HFX13784.1"/>
    <property type="molecule type" value="Genomic_DNA"/>
</dbReference>